<gene>
    <name evidence="14" type="ORF">FJ651_13900</name>
</gene>
<evidence type="ECO:0000313" key="14">
    <source>
        <dbReference type="EMBL" id="TPV31905.1"/>
    </source>
</evidence>
<dbReference type="AlphaFoldDB" id="A0A506PET5"/>
<evidence type="ECO:0000256" key="10">
    <source>
        <dbReference type="ARBA" id="ARBA00042775"/>
    </source>
</evidence>
<dbReference type="Gene3D" id="3.10.50.40">
    <property type="match status" value="1"/>
</dbReference>
<dbReference type="InterPro" id="IPR027304">
    <property type="entry name" value="Trigger_fact/SurA_dom_sf"/>
</dbReference>
<evidence type="ECO:0000256" key="2">
    <source>
        <dbReference type="ARBA" id="ARBA00022475"/>
    </source>
</evidence>
<dbReference type="InterPro" id="IPR046357">
    <property type="entry name" value="PPIase_dom_sf"/>
</dbReference>
<sequence length="719" mass="80740">MAVLNKIRQKSIVLIVVIAMALFAFVLSDLFRSGTLFGGNPDILAVVNGKDINRVEFMQRVENRQNQMGPQSSAMQTMKSVWDQELRRLVLETEFEKLGLSVEKDQMRDIVIQSFSSFPEFQNEVGLFDENKLDAFISNLKDINPERAPIGNFMINYDEWVNNEQNLAKGTLEQSYYNLIKAGIGATIAEAQTEYEKDTRTFDLKFAYVPYTKIADSLIEIKQSDIKNYVERNKQNYETEATRDIVFVEFIEKASEKDEEDIKNSITALLQDRVEFNESSQNEETIKGFLNTDDIETFVNANSDIKFLDRFLIKSQLPQAYADSLVKMPVGAISPVYKNNNLYQLTKVLEEMQVADSVKHSHIIVPYQGANRADGITISREEAKSIVDSLLPLVKNNKDKFNEVASEINTDGTKTTNGEVGWTRLTTFNPNAFDPDYANYIFFNPVGTVDIVETQFGYHIIRIDEAKNYERGIKIANLARRIEPSEETINEVFNQKGRFELAVQGKDFSEVATENSYMVKPVNGLKELDERIPGLDNQRPIVRWAFEKDTKEGAVKSFPIAGKGFAVVQLVKKTPKGILSVEDATAAALPKVRNEKKAELIRKSINATNVEDFAKEQGETVRTANAINMGSTTLAGAGNEPKVIGFAAGLKEGETSKLIDGDRGVYMIEVTKINDAPTLDNYTSIVNRLTNARTGTVTAKAFEALKEAAQIEDNRAVFY</sequence>
<dbReference type="EMBL" id="VHIQ01000007">
    <property type="protein sequence ID" value="TPV31905.1"/>
    <property type="molecule type" value="Genomic_DNA"/>
</dbReference>
<evidence type="ECO:0000256" key="7">
    <source>
        <dbReference type="ARBA" id="ARBA00023186"/>
    </source>
</evidence>
<dbReference type="RefSeq" id="WP_140991151.1">
    <property type="nucleotide sequence ID" value="NZ_VHIQ01000007.1"/>
</dbReference>
<reference evidence="14 15" key="1">
    <citation type="submission" date="2019-06" db="EMBL/GenBank/DDBJ databases">
        <title>Flavobacteriaceae Paucihalobacterium erythroidium CWB-1, complete genome.</title>
        <authorList>
            <person name="Wu S."/>
        </authorList>
    </citation>
    <scope>NUCLEOTIDE SEQUENCE [LARGE SCALE GENOMIC DNA]</scope>
    <source>
        <strain evidence="14 15">CWB-1</strain>
    </source>
</reference>
<dbReference type="PROSITE" id="PS50198">
    <property type="entry name" value="PPIC_PPIASE_2"/>
    <property type="match status" value="1"/>
</dbReference>
<dbReference type="PANTHER" id="PTHR47529:SF1">
    <property type="entry name" value="PERIPLASMIC CHAPERONE PPID"/>
    <property type="match status" value="1"/>
</dbReference>
<dbReference type="PANTHER" id="PTHR47529">
    <property type="entry name" value="PEPTIDYL-PROLYL CIS-TRANS ISOMERASE D"/>
    <property type="match status" value="1"/>
</dbReference>
<evidence type="ECO:0000256" key="11">
    <source>
        <dbReference type="PROSITE-ProRule" id="PRU00278"/>
    </source>
</evidence>
<keyword evidence="11 14" id="KW-0413">Isomerase</keyword>
<keyword evidence="7" id="KW-0143">Chaperone</keyword>
<evidence type="ECO:0000256" key="3">
    <source>
        <dbReference type="ARBA" id="ARBA00022519"/>
    </source>
</evidence>
<name>A0A506PET5_9FLAO</name>
<keyword evidence="11" id="KW-0697">Rotamase</keyword>
<comment type="caution">
    <text evidence="14">The sequence shown here is derived from an EMBL/GenBank/DDBJ whole genome shotgun (WGS) entry which is preliminary data.</text>
</comment>
<dbReference type="GO" id="GO:0003755">
    <property type="term" value="F:peptidyl-prolyl cis-trans isomerase activity"/>
    <property type="evidence" value="ECO:0007669"/>
    <property type="project" value="UniProtKB-KW"/>
</dbReference>
<keyword evidence="3" id="KW-0997">Cell inner membrane</keyword>
<accession>A0A506PET5</accession>
<dbReference type="OrthoDB" id="9812372at2"/>
<dbReference type="InterPro" id="IPR052029">
    <property type="entry name" value="PpiD_chaperone"/>
</dbReference>
<keyword evidence="15" id="KW-1185">Reference proteome</keyword>
<dbReference type="Proteomes" id="UP000317332">
    <property type="component" value="Unassembled WGS sequence"/>
</dbReference>
<dbReference type="SUPFAM" id="SSF109998">
    <property type="entry name" value="Triger factor/SurA peptide-binding domain-like"/>
    <property type="match status" value="1"/>
</dbReference>
<proteinExistence type="inferred from homology"/>
<evidence type="ECO:0000256" key="12">
    <source>
        <dbReference type="SAM" id="Phobius"/>
    </source>
</evidence>
<dbReference type="InterPro" id="IPR000297">
    <property type="entry name" value="PPIase_PpiC"/>
</dbReference>
<dbReference type="Pfam" id="PF13623">
    <property type="entry name" value="SurA_N_2"/>
    <property type="match status" value="1"/>
</dbReference>
<evidence type="ECO:0000259" key="13">
    <source>
        <dbReference type="PROSITE" id="PS50198"/>
    </source>
</evidence>
<feature type="transmembrane region" description="Helical" evidence="12">
    <location>
        <begin position="12"/>
        <end position="31"/>
    </location>
</feature>
<keyword evidence="2" id="KW-1003">Cell membrane</keyword>
<dbReference type="GO" id="GO:0005886">
    <property type="term" value="C:plasma membrane"/>
    <property type="evidence" value="ECO:0007669"/>
    <property type="project" value="UniProtKB-SubCell"/>
</dbReference>
<comment type="subcellular location">
    <subcellularLocation>
        <location evidence="1">Cell inner membrane</location>
        <topology evidence="1">Single-pass type II membrane protein</topology>
        <orientation evidence="1">Periplasmic side</orientation>
    </subcellularLocation>
</comment>
<keyword evidence="4 12" id="KW-0812">Transmembrane</keyword>
<evidence type="ECO:0000256" key="1">
    <source>
        <dbReference type="ARBA" id="ARBA00004382"/>
    </source>
</evidence>
<protein>
    <recommendedName>
        <fullName evidence="9">Periplasmic chaperone PpiD</fullName>
    </recommendedName>
    <alternativeName>
        <fullName evidence="10">Periplasmic folding chaperone</fullName>
    </alternativeName>
</protein>
<comment type="similarity">
    <text evidence="8">Belongs to the PpiD chaperone family.</text>
</comment>
<evidence type="ECO:0000256" key="4">
    <source>
        <dbReference type="ARBA" id="ARBA00022692"/>
    </source>
</evidence>
<evidence type="ECO:0000256" key="8">
    <source>
        <dbReference type="ARBA" id="ARBA00038408"/>
    </source>
</evidence>
<organism evidence="14 15">
    <name type="scientific">Paucihalobacter ruber</name>
    <dbReference type="NCBI Taxonomy" id="2567861"/>
    <lineage>
        <taxon>Bacteria</taxon>
        <taxon>Pseudomonadati</taxon>
        <taxon>Bacteroidota</taxon>
        <taxon>Flavobacteriia</taxon>
        <taxon>Flavobacteriales</taxon>
        <taxon>Flavobacteriaceae</taxon>
        <taxon>Paucihalobacter</taxon>
    </lineage>
</organism>
<evidence type="ECO:0000256" key="6">
    <source>
        <dbReference type="ARBA" id="ARBA00023136"/>
    </source>
</evidence>
<evidence type="ECO:0000256" key="5">
    <source>
        <dbReference type="ARBA" id="ARBA00022989"/>
    </source>
</evidence>
<dbReference type="Pfam" id="PF13616">
    <property type="entry name" value="Rotamase_3"/>
    <property type="match status" value="1"/>
</dbReference>
<feature type="domain" description="PpiC" evidence="13">
    <location>
        <begin position="355"/>
        <end position="465"/>
    </location>
</feature>
<evidence type="ECO:0000313" key="15">
    <source>
        <dbReference type="Proteomes" id="UP000317332"/>
    </source>
</evidence>
<keyword evidence="5 12" id="KW-1133">Transmembrane helix</keyword>
<keyword evidence="6 12" id="KW-0472">Membrane</keyword>
<dbReference type="SUPFAM" id="SSF54534">
    <property type="entry name" value="FKBP-like"/>
    <property type="match status" value="1"/>
</dbReference>
<evidence type="ECO:0000256" key="9">
    <source>
        <dbReference type="ARBA" id="ARBA00040743"/>
    </source>
</evidence>